<dbReference type="SUPFAM" id="SSF81324">
    <property type="entry name" value="Voltage-gated potassium channels"/>
    <property type="match status" value="1"/>
</dbReference>
<keyword evidence="2 5" id="KW-0812">Transmembrane</keyword>
<organism evidence="8 9">
    <name type="scientific">Chrysochromulina tobinii</name>
    <dbReference type="NCBI Taxonomy" id="1460289"/>
    <lineage>
        <taxon>Eukaryota</taxon>
        <taxon>Haptista</taxon>
        <taxon>Haptophyta</taxon>
        <taxon>Prymnesiophyceae</taxon>
        <taxon>Prymnesiales</taxon>
        <taxon>Chrysochromulinaceae</taxon>
        <taxon>Chrysochromulina</taxon>
    </lineage>
</organism>
<feature type="transmembrane region" description="Helical" evidence="5">
    <location>
        <begin position="244"/>
        <end position="266"/>
    </location>
</feature>
<dbReference type="InterPro" id="IPR013099">
    <property type="entry name" value="K_chnl_dom"/>
</dbReference>
<dbReference type="Gene3D" id="1.10.287.630">
    <property type="entry name" value="Helix hairpin bin"/>
    <property type="match status" value="1"/>
</dbReference>
<feature type="domain" description="Ion transport" evidence="6">
    <location>
        <begin position="59"/>
        <end position="192"/>
    </location>
</feature>
<sequence>MVARSPTVQDVLSMAAERERSSTSIRKERAKSKRRIKAQLKMHSRTCIIDPRMSKYMAYWDTVTMLAIAFTALVTPYEIAYLPMATSATNPLFIINRVMDIIFIVDMLITFRMMYTAGDGEDATLWIADPMRIAVNYLKGWFLLDFVSIAISGLDIVGVMEQGSNLSGLKVLRILRAFRLLKLVRLLRASRILKRWETRIAIDYSTLEMTAVYWAAMTITSIGYGDLPATPYNAGEMWVCTTLMLLGGGIWGFVIGTFVSVIANWGPATREFRRNMDDLNSWMARHGMNPKMRLRLREYFHQTRHLYESTDASRLLTLMSPMLQSEVVLEVSAKWLRKVWFLANPVIESEFLVKLTLSLAPMVLSPGELAPSGFLYILSRGVAVLEGQILTKNSIWGEDILLTDVAPGLVRRLNAKAINYCEVHIITWDQFRAAAEGFPTSQGHMRSCALRLAMRRQLVRAAKAIKLLQLDSALDLSFKSVEDVLAKRSKSSSFQKGKSLRMALGRSTEASFSKVMLQAQLMNGRQNKAASLGVNAVNVSESPMPPSARACNAEEATGWGGRASCVATAVSGNQLASRCV</sequence>
<dbReference type="Gene3D" id="1.10.287.70">
    <property type="match status" value="2"/>
</dbReference>
<reference evidence="9" key="1">
    <citation type="journal article" date="2015" name="PLoS Genet.">
        <title>Genome Sequence and Transcriptome Analyses of Chrysochromulina tobin: Metabolic Tools for Enhanced Algal Fitness in the Prominent Order Prymnesiales (Haptophyceae).</title>
        <authorList>
            <person name="Hovde B.T."/>
            <person name="Deodato C.R."/>
            <person name="Hunsperger H.M."/>
            <person name="Ryken S.A."/>
            <person name="Yost W."/>
            <person name="Jha R.K."/>
            <person name="Patterson J."/>
            <person name="Monnat R.J. Jr."/>
            <person name="Barlow S.B."/>
            <person name="Starkenburg S.R."/>
            <person name="Cattolico R.A."/>
        </authorList>
    </citation>
    <scope>NUCLEOTIDE SEQUENCE</scope>
    <source>
        <strain evidence="9">CCMP291</strain>
    </source>
</reference>
<evidence type="ECO:0000259" key="7">
    <source>
        <dbReference type="Pfam" id="PF07885"/>
    </source>
</evidence>
<keyword evidence="9" id="KW-1185">Reference proteome</keyword>
<dbReference type="AlphaFoldDB" id="A0A0M0J913"/>
<feature type="transmembrane region" description="Helical" evidence="5">
    <location>
        <begin position="141"/>
        <end position="160"/>
    </location>
</feature>
<name>A0A0M0J913_9EUKA</name>
<evidence type="ECO:0000256" key="1">
    <source>
        <dbReference type="ARBA" id="ARBA00004141"/>
    </source>
</evidence>
<dbReference type="EMBL" id="JWZX01003222">
    <property type="protein sequence ID" value="KOO23074.1"/>
    <property type="molecule type" value="Genomic_DNA"/>
</dbReference>
<evidence type="ECO:0000259" key="6">
    <source>
        <dbReference type="Pfam" id="PF00520"/>
    </source>
</evidence>
<dbReference type="Pfam" id="PF00520">
    <property type="entry name" value="Ion_trans"/>
    <property type="match status" value="1"/>
</dbReference>
<protein>
    <submittedName>
        <fullName evidence="8">Voltage-gated ion channel superfamily</fullName>
    </submittedName>
</protein>
<dbReference type="PANTHER" id="PTHR10217">
    <property type="entry name" value="VOLTAGE AND LIGAND GATED POTASSIUM CHANNEL"/>
    <property type="match status" value="1"/>
</dbReference>
<evidence type="ECO:0000256" key="3">
    <source>
        <dbReference type="ARBA" id="ARBA00022989"/>
    </source>
</evidence>
<dbReference type="Gene3D" id="2.60.120.10">
    <property type="entry name" value="Jelly Rolls"/>
    <property type="match status" value="1"/>
</dbReference>
<evidence type="ECO:0000256" key="4">
    <source>
        <dbReference type="ARBA" id="ARBA00023136"/>
    </source>
</evidence>
<dbReference type="PANTHER" id="PTHR10217:SF435">
    <property type="entry name" value="POTASSIUM VOLTAGE-GATED CHANNEL PROTEIN EAG"/>
    <property type="match status" value="1"/>
</dbReference>
<dbReference type="InterPro" id="IPR018490">
    <property type="entry name" value="cNMP-bd_dom_sf"/>
</dbReference>
<dbReference type="OrthoDB" id="432483at2759"/>
<dbReference type="GO" id="GO:0005249">
    <property type="term" value="F:voltage-gated potassium channel activity"/>
    <property type="evidence" value="ECO:0007669"/>
    <property type="project" value="TreeGrafter"/>
</dbReference>
<dbReference type="Proteomes" id="UP000037460">
    <property type="component" value="Unassembled WGS sequence"/>
</dbReference>
<gene>
    <name evidence="8" type="ORF">Ctob_008940</name>
</gene>
<dbReference type="InterPro" id="IPR005821">
    <property type="entry name" value="Ion_trans_dom"/>
</dbReference>
<dbReference type="InterPro" id="IPR014710">
    <property type="entry name" value="RmlC-like_jellyroll"/>
</dbReference>
<evidence type="ECO:0000256" key="2">
    <source>
        <dbReference type="ARBA" id="ARBA00022692"/>
    </source>
</evidence>
<dbReference type="InterPro" id="IPR050818">
    <property type="entry name" value="KCNH_animal-type"/>
</dbReference>
<evidence type="ECO:0000256" key="5">
    <source>
        <dbReference type="SAM" id="Phobius"/>
    </source>
</evidence>
<comment type="subcellular location">
    <subcellularLocation>
        <location evidence="1">Membrane</location>
        <topology evidence="1">Multi-pass membrane protein</topology>
    </subcellularLocation>
</comment>
<feature type="transmembrane region" description="Helical" evidence="5">
    <location>
        <begin position="58"/>
        <end position="80"/>
    </location>
</feature>
<accession>A0A0M0J913</accession>
<keyword evidence="4 5" id="KW-0472">Membrane</keyword>
<feature type="transmembrane region" description="Helical" evidence="5">
    <location>
        <begin position="92"/>
        <end position="111"/>
    </location>
</feature>
<proteinExistence type="predicted"/>
<feature type="domain" description="Potassium channel" evidence="7">
    <location>
        <begin position="209"/>
        <end position="262"/>
    </location>
</feature>
<dbReference type="Pfam" id="PF07885">
    <property type="entry name" value="Ion_trans_2"/>
    <property type="match status" value="1"/>
</dbReference>
<comment type="caution">
    <text evidence="8">The sequence shown here is derived from an EMBL/GenBank/DDBJ whole genome shotgun (WGS) entry which is preliminary data.</text>
</comment>
<evidence type="ECO:0000313" key="9">
    <source>
        <dbReference type="Proteomes" id="UP000037460"/>
    </source>
</evidence>
<evidence type="ECO:0000313" key="8">
    <source>
        <dbReference type="EMBL" id="KOO23074.1"/>
    </source>
</evidence>
<dbReference type="GO" id="GO:0005886">
    <property type="term" value="C:plasma membrane"/>
    <property type="evidence" value="ECO:0007669"/>
    <property type="project" value="TreeGrafter"/>
</dbReference>
<keyword evidence="3 5" id="KW-1133">Transmembrane helix</keyword>
<dbReference type="SUPFAM" id="SSF51206">
    <property type="entry name" value="cAMP-binding domain-like"/>
    <property type="match status" value="1"/>
</dbReference>
<dbReference type="GO" id="GO:0042391">
    <property type="term" value="P:regulation of membrane potential"/>
    <property type="evidence" value="ECO:0007669"/>
    <property type="project" value="TreeGrafter"/>
</dbReference>